<evidence type="ECO:0000259" key="7">
    <source>
        <dbReference type="Pfam" id="PF02687"/>
    </source>
</evidence>
<name>A0A391P166_9FIRM</name>
<comment type="subcellular location">
    <subcellularLocation>
        <location evidence="1">Cell membrane</location>
        <topology evidence="1">Multi-pass membrane protein</topology>
    </subcellularLocation>
</comment>
<dbReference type="PANTHER" id="PTHR30287">
    <property type="entry name" value="MEMBRANE COMPONENT OF PREDICTED ABC SUPERFAMILY METABOLITE UPTAKE TRANSPORTER"/>
    <property type="match status" value="1"/>
</dbReference>
<protein>
    <recommendedName>
        <fullName evidence="7">ABC3 transporter permease C-terminal domain-containing protein</fullName>
    </recommendedName>
</protein>
<dbReference type="Pfam" id="PF02687">
    <property type="entry name" value="FtsX"/>
    <property type="match status" value="1"/>
</dbReference>
<dbReference type="RefSeq" id="WP_279220904.1">
    <property type="nucleotide sequence ID" value="NZ_BHGK01000001.1"/>
</dbReference>
<keyword evidence="2" id="KW-1003">Cell membrane</keyword>
<keyword evidence="3 6" id="KW-0812">Transmembrane</keyword>
<accession>A0A391P166</accession>
<gene>
    <name evidence="8" type="ORF">KGMB01110_00820</name>
</gene>
<keyword evidence="5 6" id="KW-0472">Membrane</keyword>
<dbReference type="AlphaFoldDB" id="A0A391P166"/>
<dbReference type="InterPro" id="IPR003838">
    <property type="entry name" value="ABC3_permease_C"/>
</dbReference>
<keyword evidence="4 6" id="KW-1133">Transmembrane helix</keyword>
<evidence type="ECO:0000256" key="2">
    <source>
        <dbReference type="ARBA" id="ARBA00022475"/>
    </source>
</evidence>
<feature type="domain" description="ABC3 transporter permease C-terminal" evidence="7">
    <location>
        <begin position="2"/>
        <end position="105"/>
    </location>
</feature>
<reference evidence="9" key="1">
    <citation type="submission" date="2018-09" db="EMBL/GenBank/DDBJ databases">
        <title>Draft Genome Sequence of Mediterraneibacter sp. KCTC 15684.</title>
        <authorList>
            <person name="Kim J.S."/>
            <person name="Han K.I."/>
            <person name="Suh M.K."/>
            <person name="Lee K.C."/>
            <person name="Eom M.K."/>
            <person name="Lee J.H."/>
            <person name="Park S.H."/>
            <person name="Kang S.W."/>
            <person name="Park J.E."/>
            <person name="Oh B.S."/>
            <person name="Yu S.Y."/>
            <person name="Choi S.H."/>
            <person name="Lee D.H."/>
            <person name="Yoon H."/>
            <person name="Kim B."/>
            <person name="Yang S.J."/>
            <person name="Lee J.S."/>
        </authorList>
    </citation>
    <scope>NUCLEOTIDE SEQUENCE [LARGE SCALE GENOMIC DNA]</scope>
    <source>
        <strain evidence="9">KCTC 15684</strain>
    </source>
</reference>
<evidence type="ECO:0000256" key="5">
    <source>
        <dbReference type="ARBA" id="ARBA00023136"/>
    </source>
</evidence>
<organism evidence="8 9">
    <name type="scientific">Mediterraneibacter butyricigenes</name>
    <dbReference type="NCBI Taxonomy" id="2316025"/>
    <lineage>
        <taxon>Bacteria</taxon>
        <taxon>Bacillati</taxon>
        <taxon>Bacillota</taxon>
        <taxon>Clostridia</taxon>
        <taxon>Lachnospirales</taxon>
        <taxon>Lachnospiraceae</taxon>
        <taxon>Mediterraneibacter</taxon>
    </lineage>
</organism>
<sequence>MVLYNSGSLSFHEREKELATLKVMGMRSKRIRHLMTVQNIWLSLIGLLLGIPFGNVSLNAMMNSNGENFDYALSLPIRGYVVSGALVLLVSMLVSFMFSKRIRTLDMVDVLKGTE</sequence>
<evidence type="ECO:0000256" key="3">
    <source>
        <dbReference type="ARBA" id="ARBA00022692"/>
    </source>
</evidence>
<feature type="transmembrane region" description="Helical" evidence="6">
    <location>
        <begin position="34"/>
        <end position="57"/>
    </location>
</feature>
<dbReference type="GO" id="GO:0005886">
    <property type="term" value="C:plasma membrane"/>
    <property type="evidence" value="ECO:0007669"/>
    <property type="project" value="UniProtKB-SubCell"/>
</dbReference>
<evidence type="ECO:0000313" key="8">
    <source>
        <dbReference type="EMBL" id="GCA65646.1"/>
    </source>
</evidence>
<evidence type="ECO:0000313" key="9">
    <source>
        <dbReference type="Proteomes" id="UP000265643"/>
    </source>
</evidence>
<dbReference type="Proteomes" id="UP000265643">
    <property type="component" value="Unassembled WGS sequence"/>
</dbReference>
<comment type="caution">
    <text evidence="8">The sequence shown here is derived from an EMBL/GenBank/DDBJ whole genome shotgun (WGS) entry which is preliminary data.</text>
</comment>
<evidence type="ECO:0000256" key="1">
    <source>
        <dbReference type="ARBA" id="ARBA00004651"/>
    </source>
</evidence>
<evidence type="ECO:0000256" key="6">
    <source>
        <dbReference type="SAM" id="Phobius"/>
    </source>
</evidence>
<dbReference type="InterPro" id="IPR038766">
    <property type="entry name" value="Membrane_comp_ABC_pdt"/>
</dbReference>
<evidence type="ECO:0000256" key="4">
    <source>
        <dbReference type="ARBA" id="ARBA00022989"/>
    </source>
</evidence>
<dbReference type="PANTHER" id="PTHR30287:SF1">
    <property type="entry name" value="INNER MEMBRANE PROTEIN"/>
    <property type="match status" value="1"/>
</dbReference>
<dbReference type="EMBL" id="BHGK01000001">
    <property type="protein sequence ID" value="GCA65646.1"/>
    <property type="molecule type" value="Genomic_DNA"/>
</dbReference>
<proteinExistence type="predicted"/>
<feature type="transmembrane region" description="Helical" evidence="6">
    <location>
        <begin position="77"/>
        <end position="98"/>
    </location>
</feature>
<keyword evidence="9" id="KW-1185">Reference proteome</keyword>